<dbReference type="HOGENOM" id="CLU_731626_0_0_1"/>
<feature type="compositionally biased region" description="Polar residues" evidence="1">
    <location>
        <begin position="153"/>
        <end position="167"/>
    </location>
</feature>
<accession>S8A1T2</accession>
<gene>
    <name evidence="2" type="ORF">H072_9496</name>
</gene>
<organism evidence="2 3">
    <name type="scientific">Dactylellina haptotyla (strain CBS 200.50)</name>
    <name type="common">Nematode-trapping fungus</name>
    <name type="synonym">Monacrosporium haptotylum</name>
    <dbReference type="NCBI Taxonomy" id="1284197"/>
    <lineage>
        <taxon>Eukaryota</taxon>
        <taxon>Fungi</taxon>
        <taxon>Dikarya</taxon>
        <taxon>Ascomycota</taxon>
        <taxon>Pezizomycotina</taxon>
        <taxon>Orbiliomycetes</taxon>
        <taxon>Orbiliales</taxon>
        <taxon>Orbiliaceae</taxon>
        <taxon>Dactylellina</taxon>
    </lineage>
</organism>
<evidence type="ECO:0000256" key="1">
    <source>
        <dbReference type="SAM" id="MobiDB-lite"/>
    </source>
</evidence>
<reference evidence="2 3" key="1">
    <citation type="journal article" date="2013" name="PLoS Genet.">
        <title>Genomic mechanisms accounting for the adaptation to parasitism in nematode-trapping fungi.</title>
        <authorList>
            <person name="Meerupati T."/>
            <person name="Andersson K.M."/>
            <person name="Friman E."/>
            <person name="Kumar D."/>
            <person name="Tunlid A."/>
            <person name="Ahren D."/>
        </authorList>
    </citation>
    <scope>NUCLEOTIDE SEQUENCE [LARGE SCALE GENOMIC DNA]</scope>
    <source>
        <strain evidence="2 3">CBS 200.50</strain>
    </source>
</reference>
<proteinExistence type="predicted"/>
<evidence type="ECO:0000313" key="2">
    <source>
        <dbReference type="EMBL" id="EPS36920.1"/>
    </source>
</evidence>
<feature type="compositionally biased region" description="Polar residues" evidence="1">
    <location>
        <begin position="66"/>
        <end position="78"/>
    </location>
</feature>
<protein>
    <submittedName>
        <fullName evidence="2">Uncharacterized protein</fullName>
    </submittedName>
</protein>
<keyword evidence="3" id="KW-1185">Reference proteome</keyword>
<dbReference type="EMBL" id="AQGS01000814">
    <property type="protein sequence ID" value="EPS36920.1"/>
    <property type="molecule type" value="Genomic_DNA"/>
</dbReference>
<feature type="region of interest" description="Disordered" evidence="1">
    <location>
        <begin position="1"/>
        <end position="93"/>
    </location>
</feature>
<feature type="region of interest" description="Disordered" evidence="1">
    <location>
        <begin position="153"/>
        <end position="224"/>
    </location>
</feature>
<dbReference type="OMA" id="HKNPYNY"/>
<comment type="caution">
    <text evidence="2">The sequence shown here is derived from an EMBL/GenBank/DDBJ whole genome shotgun (WGS) entry which is preliminary data.</text>
</comment>
<reference evidence="3" key="2">
    <citation type="submission" date="2013-04" db="EMBL/GenBank/DDBJ databases">
        <title>Genomic mechanisms accounting for the adaptation to parasitism in nematode-trapping fungi.</title>
        <authorList>
            <person name="Ahren D.G."/>
        </authorList>
    </citation>
    <scope>NUCLEOTIDE SEQUENCE [LARGE SCALE GENOMIC DNA]</scope>
    <source>
        <strain evidence="3">CBS 200.50</strain>
    </source>
</reference>
<dbReference type="Proteomes" id="UP000015100">
    <property type="component" value="Unassembled WGS sequence"/>
</dbReference>
<name>S8A1T2_DACHA</name>
<evidence type="ECO:0000313" key="3">
    <source>
        <dbReference type="Proteomes" id="UP000015100"/>
    </source>
</evidence>
<sequence>MDGAKYPARIQTSPSSLRRSESPAGESTPDAGNFSLCQPSPPPSSVPSKPTFVVNTTLEHHRCYSGPSTGLPQRSPTLQTPPPHITRTSSFQSATNQYRQISENDPLAYHLPDQSLESLGEPRVSVRPSLVHLQSISYTPTTENLARRMLRLETSNQAQDASTTKSGPTRRRNQGSNPRQTLLIEDGSSEGTWKQSPKGERAGQGSGSSANGSTHSLNTSSEDPALHKMDLVSYLPKIPATTATTSEEGRLAKWGPGVGFPSGGSTHKNPYNYEVLEAYLENVDSPMFNVAETTRRAGNAAIQTMFDPLYAIPGLDGRIPRGFPLYGFSMREMPTANLHEVLEAYGIEPVAGVGYDVDRQNMSLLCAHIGATWLSGVI</sequence>
<dbReference type="OrthoDB" id="5413039at2759"/>
<dbReference type="AlphaFoldDB" id="S8A1T2"/>